<accession>A0ABV9FYU0</accession>
<evidence type="ECO:0000313" key="3">
    <source>
        <dbReference type="EMBL" id="MFC4605489.1"/>
    </source>
</evidence>
<gene>
    <name evidence="3" type="ORF">ACFO6S_17445</name>
</gene>
<dbReference type="InterPro" id="IPR001789">
    <property type="entry name" value="Sig_transdc_resp-reg_receiver"/>
</dbReference>
<reference evidence="4" key="1">
    <citation type="journal article" date="2019" name="Int. J. Syst. Evol. Microbiol.">
        <title>The Global Catalogue of Microorganisms (GCM) 10K type strain sequencing project: providing services to taxonomists for standard genome sequencing and annotation.</title>
        <authorList>
            <consortium name="The Broad Institute Genomics Platform"/>
            <consortium name="The Broad Institute Genome Sequencing Center for Infectious Disease"/>
            <person name="Wu L."/>
            <person name="Ma J."/>
        </authorList>
    </citation>
    <scope>NUCLEOTIDE SEQUENCE [LARGE SCALE GENOMIC DNA]</scope>
    <source>
        <strain evidence="4">CCUG 54520</strain>
    </source>
</reference>
<keyword evidence="1" id="KW-0597">Phosphoprotein</keyword>
<feature type="domain" description="Response regulatory" evidence="2">
    <location>
        <begin position="10"/>
        <end position="129"/>
    </location>
</feature>
<dbReference type="Proteomes" id="UP001595914">
    <property type="component" value="Unassembled WGS sequence"/>
</dbReference>
<evidence type="ECO:0000256" key="1">
    <source>
        <dbReference type="PROSITE-ProRule" id="PRU00169"/>
    </source>
</evidence>
<dbReference type="EMBL" id="JBHSFO010000012">
    <property type="protein sequence ID" value="MFC4605489.1"/>
    <property type="molecule type" value="Genomic_DNA"/>
</dbReference>
<dbReference type="Gene3D" id="3.40.50.2300">
    <property type="match status" value="1"/>
</dbReference>
<organism evidence="3 4">
    <name type="scientific">Rhodococcus kronopolitis</name>
    <dbReference type="NCBI Taxonomy" id="1460226"/>
    <lineage>
        <taxon>Bacteria</taxon>
        <taxon>Bacillati</taxon>
        <taxon>Actinomycetota</taxon>
        <taxon>Actinomycetes</taxon>
        <taxon>Mycobacteriales</taxon>
        <taxon>Nocardiaceae</taxon>
        <taxon>Rhodococcus</taxon>
    </lineage>
</organism>
<dbReference type="SUPFAM" id="SSF52172">
    <property type="entry name" value="CheY-like"/>
    <property type="match status" value="1"/>
</dbReference>
<comment type="caution">
    <text evidence="3">The sequence shown here is derived from an EMBL/GenBank/DDBJ whole genome shotgun (WGS) entry which is preliminary data.</text>
</comment>
<dbReference type="InterPro" id="IPR011006">
    <property type="entry name" value="CheY-like_superfamily"/>
</dbReference>
<protein>
    <recommendedName>
        <fullName evidence="2">Response regulatory domain-containing protein</fullName>
    </recommendedName>
</protein>
<keyword evidence="4" id="KW-1185">Reference proteome</keyword>
<dbReference type="RefSeq" id="WP_378419128.1">
    <property type="nucleotide sequence ID" value="NZ_JBHSFO010000012.1"/>
</dbReference>
<name>A0ABV9FYU0_9NOCA</name>
<evidence type="ECO:0000259" key="2">
    <source>
        <dbReference type="PROSITE" id="PS50110"/>
    </source>
</evidence>
<feature type="modified residue" description="4-aspartylphosphate" evidence="1">
    <location>
        <position position="65"/>
    </location>
</feature>
<sequence length="135" mass="14357">MTDTARTPLRVLVYSDDATVRAAVTRALGTRPDPDLPELTYVEVATAPVVIEHLDAGGVDLAILDGEATPAGGMGIAKQLKDEIDPCPPILVLIGRADDAWLADWSRAEATSTHPIDPLRLAETALTLLRGRRPA</sequence>
<dbReference type="PROSITE" id="PS50110">
    <property type="entry name" value="RESPONSE_REGULATORY"/>
    <property type="match status" value="1"/>
</dbReference>
<proteinExistence type="predicted"/>
<evidence type="ECO:0000313" key="4">
    <source>
        <dbReference type="Proteomes" id="UP001595914"/>
    </source>
</evidence>